<evidence type="ECO:0000256" key="9">
    <source>
        <dbReference type="SAM" id="MobiDB-lite"/>
    </source>
</evidence>
<dbReference type="InterPro" id="IPR010920">
    <property type="entry name" value="LSM_dom_sf"/>
</dbReference>
<name>A0A813DS65_POLGL</name>
<keyword evidence="8" id="KW-0175">Coiled coil</keyword>
<dbReference type="EMBL" id="CAJNNV010004049">
    <property type="protein sequence ID" value="CAE8590068.1"/>
    <property type="molecule type" value="Genomic_DNA"/>
</dbReference>
<dbReference type="InterPro" id="IPR000504">
    <property type="entry name" value="RRM_dom"/>
</dbReference>
<dbReference type="GO" id="GO:0000387">
    <property type="term" value="P:spliceosomal snRNP assembly"/>
    <property type="evidence" value="ECO:0007669"/>
    <property type="project" value="InterPro"/>
</dbReference>
<dbReference type="GO" id="GO:0005737">
    <property type="term" value="C:cytoplasm"/>
    <property type="evidence" value="ECO:0007669"/>
    <property type="project" value="TreeGrafter"/>
</dbReference>
<dbReference type="GO" id="GO:0031981">
    <property type="term" value="C:nuclear lumen"/>
    <property type="evidence" value="ECO:0007669"/>
    <property type="project" value="UniProtKB-ARBA"/>
</dbReference>
<evidence type="ECO:0000259" key="11">
    <source>
        <dbReference type="PROSITE" id="PS52002"/>
    </source>
</evidence>
<dbReference type="CDD" id="cd01724">
    <property type="entry name" value="Sm_D1"/>
    <property type="match status" value="1"/>
</dbReference>
<evidence type="ECO:0000256" key="1">
    <source>
        <dbReference type="ARBA" id="ARBA00004123"/>
    </source>
</evidence>
<evidence type="ECO:0000256" key="3">
    <source>
        <dbReference type="ARBA" id="ARBA00022884"/>
    </source>
</evidence>
<dbReference type="Gene3D" id="2.30.30.100">
    <property type="match status" value="1"/>
</dbReference>
<dbReference type="PANTHER" id="PTHR23236">
    <property type="entry name" value="EUKARYOTIC TRANSLATION INITIATION FACTOR 4B/4H"/>
    <property type="match status" value="1"/>
</dbReference>
<dbReference type="CDD" id="cd12306">
    <property type="entry name" value="RRM_II_PABPs"/>
    <property type="match status" value="1"/>
</dbReference>
<dbReference type="FunFam" id="2.30.30.100:FF:000008">
    <property type="entry name" value="Small nuclear ribonucleoprotein Sm D1"/>
    <property type="match status" value="1"/>
</dbReference>
<feature type="domain" description="Sm" evidence="11">
    <location>
        <begin position="11"/>
        <end position="83"/>
    </location>
</feature>
<feature type="coiled-coil region" evidence="8">
    <location>
        <begin position="170"/>
        <end position="204"/>
    </location>
</feature>
<dbReference type="AlphaFoldDB" id="A0A813DS65"/>
<organism evidence="12 13">
    <name type="scientific">Polarella glacialis</name>
    <name type="common">Dinoflagellate</name>
    <dbReference type="NCBI Taxonomy" id="89957"/>
    <lineage>
        <taxon>Eukaryota</taxon>
        <taxon>Sar</taxon>
        <taxon>Alveolata</taxon>
        <taxon>Dinophyceae</taxon>
        <taxon>Suessiales</taxon>
        <taxon>Suessiaceae</taxon>
        <taxon>Polarella</taxon>
    </lineage>
</organism>
<keyword evidence="5" id="KW-0687">Ribonucleoprotein</keyword>
<dbReference type="InterPro" id="IPR034102">
    <property type="entry name" value="Sm_D1"/>
</dbReference>
<comment type="subcellular location">
    <subcellularLocation>
        <location evidence="1">Nucleus</location>
    </subcellularLocation>
</comment>
<dbReference type="GO" id="GO:0010468">
    <property type="term" value="P:regulation of gene expression"/>
    <property type="evidence" value="ECO:0007669"/>
    <property type="project" value="UniProtKB-ARBA"/>
</dbReference>
<dbReference type="SMART" id="SM00651">
    <property type="entry name" value="Sm"/>
    <property type="match status" value="1"/>
</dbReference>
<dbReference type="SUPFAM" id="SSF50182">
    <property type="entry name" value="Sm-like ribonucleoproteins"/>
    <property type="match status" value="1"/>
</dbReference>
<dbReference type="Gene3D" id="3.30.70.330">
    <property type="match status" value="1"/>
</dbReference>
<dbReference type="Pfam" id="PF01423">
    <property type="entry name" value="LSM"/>
    <property type="match status" value="1"/>
</dbReference>
<sequence length="344" mass="37757">YSASYLHSKMRLVRFLMKLSNESVVVELKNSTVVQGTITGVDMSMNAHMKNIKFTVKGKPPVSMDHLTIRGNNIRYVILPDSIPLDTLLVDDSKRLPKAWGLSSASEALITESALDGDFAPSAAGDLRVGAFRASTGSPAEPPRPRISRRQMADDAALPDLVPGVAAAEMSAADAEIEEMQRKVAEMEEEAEKLKKLTDSVEQDGDGVDREEIDKRSVYVGSVDYGATPEEVQEHFKSCGQINRITILVDKFSGQPKGFAYVEFADEQSVQNSLLLNGSLFRARQLKVTQKRTNIPGYVKGKGKGKAKGKGKGKGFYDPWADPYAGYSPWRPRYKGKGKGYSPY</sequence>
<protein>
    <submittedName>
        <fullName evidence="12">Uncharacterized protein</fullName>
    </submittedName>
</protein>
<evidence type="ECO:0000256" key="8">
    <source>
        <dbReference type="SAM" id="Coils"/>
    </source>
</evidence>
<keyword evidence="4" id="KW-0539">Nucleus</keyword>
<dbReference type="SUPFAM" id="SSF54928">
    <property type="entry name" value="RNA-binding domain, RBD"/>
    <property type="match status" value="1"/>
</dbReference>
<evidence type="ECO:0000256" key="2">
    <source>
        <dbReference type="ARBA" id="ARBA00022737"/>
    </source>
</evidence>
<evidence type="ECO:0000313" key="12">
    <source>
        <dbReference type="EMBL" id="CAE8590068.1"/>
    </source>
</evidence>
<keyword evidence="2" id="KW-0677">Repeat</keyword>
<evidence type="ECO:0000259" key="10">
    <source>
        <dbReference type="PROSITE" id="PS50102"/>
    </source>
</evidence>
<feature type="domain" description="RRM" evidence="10">
    <location>
        <begin position="216"/>
        <end position="293"/>
    </location>
</feature>
<reference evidence="12" key="1">
    <citation type="submission" date="2021-02" db="EMBL/GenBank/DDBJ databases">
        <authorList>
            <person name="Dougan E. K."/>
            <person name="Rhodes N."/>
            <person name="Thang M."/>
            <person name="Chan C."/>
        </authorList>
    </citation>
    <scope>NUCLEOTIDE SEQUENCE</scope>
</reference>
<dbReference type="GO" id="GO:1990904">
    <property type="term" value="C:ribonucleoprotein complex"/>
    <property type="evidence" value="ECO:0007669"/>
    <property type="project" value="UniProtKB-KW"/>
</dbReference>
<evidence type="ECO:0000256" key="7">
    <source>
        <dbReference type="PROSITE-ProRule" id="PRU00176"/>
    </source>
</evidence>
<dbReference type="Proteomes" id="UP000654075">
    <property type="component" value="Unassembled WGS sequence"/>
</dbReference>
<evidence type="ECO:0000256" key="6">
    <source>
        <dbReference type="ARBA" id="ARBA00054531"/>
    </source>
</evidence>
<dbReference type="OrthoDB" id="4726at2759"/>
<dbReference type="InterPro" id="IPR035979">
    <property type="entry name" value="RBD_domain_sf"/>
</dbReference>
<gene>
    <name evidence="12" type="ORF">PGLA1383_LOCUS8794</name>
</gene>
<dbReference type="PROSITE" id="PS50102">
    <property type="entry name" value="RRM"/>
    <property type="match status" value="1"/>
</dbReference>
<dbReference type="InterPro" id="IPR001163">
    <property type="entry name" value="Sm_dom_euk/arc"/>
</dbReference>
<feature type="region of interest" description="Disordered" evidence="9">
    <location>
        <begin position="322"/>
        <end position="344"/>
    </location>
</feature>
<dbReference type="GO" id="GO:0008143">
    <property type="term" value="F:poly(A) binding"/>
    <property type="evidence" value="ECO:0007669"/>
    <property type="project" value="TreeGrafter"/>
</dbReference>
<accession>A0A813DS65</accession>
<comment type="caution">
    <text evidence="12">The sequence shown here is derived from an EMBL/GenBank/DDBJ whole genome shotgun (WGS) entry which is preliminary data.</text>
</comment>
<evidence type="ECO:0000256" key="4">
    <source>
        <dbReference type="ARBA" id="ARBA00023242"/>
    </source>
</evidence>
<dbReference type="InterPro" id="IPR047575">
    <property type="entry name" value="Sm"/>
</dbReference>
<evidence type="ECO:0000256" key="5">
    <source>
        <dbReference type="ARBA" id="ARBA00023274"/>
    </source>
</evidence>
<dbReference type="SMART" id="SM00360">
    <property type="entry name" value="RRM"/>
    <property type="match status" value="1"/>
</dbReference>
<proteinExistence type="predicted"/>
<feature type="non-terminal residue" evidence="12">
    <location>
        <position position="344"/>
    </location>
</feature>
<comment type="function">
    <text evidence="6">Involved in splicing regulation. Facilitates post-transcriptional gene silencing (PTGS) by limiting the degradation of transgene aberrant RNAs by the RNA quality control (RQC) machinery, thus favoring their entry into cytoplasmic siRNA bodies where they can trigger PTGS. Does not participate in the production of small RNAs.</text>
</comment>
<dbReference type="PANTHER" id="PTHR23236:SF12">
    <property type="entry name" value="EUKARYOTIC INITIATION FACTOR 4B-RELATED"/>
    <property type="match status" value="1"/>
</dbReference>
<evidence type="ECO:0000313" key="13">
    <source>
        <dbReference type="Proteomes" id="UP000654075"/>
    </source>
</evidence>
<keyword evidence="13" id="KW-1185">Reference proteome</keyword>
<keyword evidence="3 7" id="KW-0694">RNA-binding</keyword>
<dbReference type="InterPro" id="IPR012677">
    <property type="entry name" value="Nucleotide-bd_a/b_plait_sf"/>
</dbReference>
<dbReference type="PROSITE" id="PS52002">
    <property type="entry name" value="SM"/>
    <property type="match status" value="1"/>
</dbReference>
<dbReference type="Pfam" id="PF00076">
    <property type="entry name" value="RRM_1"/>
    <property type="match status" value="1"/>
</dbReference>